<keyword evidence="2" id="KW-0489">Methyltransferase</keyword>
<dbReference type="Proteomes" id="UP000678393">
    <property type="component" value="Unassembled WGS sequence"/>
</dbReference>
<dbReference type="Pfam" id="PF01564">
    <property type="entry name" value="Spermine_synth"/>
    <property type="match status" value="1"/>
</dbReference>
<dbReference type="AlphaFoldDB" id="A0A8S3YP60"/>
<dbReference type="InterPro" id="IPR025714">
    <property type="entry name" value="Methyltranfer_dom"/>
</dbReference>
<evidence type="ECO:0000256" key="2">
    <source>
        <dbReference type="ARBA" id="ARBA00022603"/>
    </source>
</evidence>
<keyword evidence="7" id="KW-1185">Reference proteome</keyword>
<organism evidence="6 7">
    <name type="scientific">Candidula unifasciata</name>
    <dbReference type="NCBI Taxonomy" id="100452"/>
    <lineage>
        <taxon>Eukaryota</taxon>
        <taxon>Metazoa</taxon>
        <taxon>Spiralia</taxon>
        <taxon>Lophotrochozoa</taxon>
        <taxon>Mollusca</taxon>
        <taxon>Gastropoda</taxon>
        <taxon>Heterobranchia</taxon>
        <taxon>Euthyneura</taxon>
        <taxon>Panpulmonata</taxon>
        <taxon>Eupulmonata</taxon>
        <taxon>Stylommatophora</taxon>
        <taxon>Helicina</taxon>
        <taxon>Helicoidea</taxon>
        <taxon>Geomitridae</taxon>
        <taxon>Candidula</taxon>
    </lineage>
</organism>
<dbReference type="FunFam" id="3.40.50.150:FF:000110">
    <property type="entry name" value="methyltransferase-like protein 13 isoform X1"/>
    <property type="match status" value="1"/>
</dbReference>
<evidence type="ECO:0000259" key="5">
    <source>
        <dbReference type="Pfam" id="PF13847"/>
    </source>
</evidence>
<comment type="caution">
    <text evidence="6">The sequence shown here is derived from an EMBL/GenBank/DDBJ whole genome shotgun (WGS) entry which is preliminary data.</text>
</comment>
<evidence type="ECO:0000256" key="4">
    <source>
        <dbReference type="ARBA" id="ARBA00023268"/>
    </source>
</evidence>
<dbReference type="PANTHER" id="PTHR12176:SF78">
    <property type="entry name" value="EEF1A LYSINE AND N-TERMINAL METHYLTRANSFERASE"/>
    <property type="match status" value="1"/>
</dbReference>
<sequence length="664" mass="75301">MDLLPLSHTEFSQPDYWNRFFQKRGKIPFEWYGEYPQLHTVIHKYITPANLVLIVGCGNSALSENMYDNGLQHLFNIDISDIVIQQMTDRHKSKRPKMVFHKMDVTEMTYPDEYFNAVLDKGTLDALLVSEDADVVANVQAMFGQIARCLKLGGRYIIISLLQDHVQKVLLNFFTHLGWPIRIHRIYMEPDVRDRSSLSLPVFAVVVTKFRSLPNMPQIVEVCRFEDRIDRLEDIKYLSAIVKDMQYYHIVRQQLLNRLPDDQQVSLELHTRGSDIPRYNLTVVDSPHRVENKFAIFIVPQGSAGFQRLVVVTLSRGHSYENLEAIKAELSSRVMELAPKDCSVKAQIPFLSIGEDIGKRFPVAQGRSDTSGDYLIEDVELNGGQLFRRLVFLSNKNVVQSEARMTHARDKKKRKNRFEGSPGKLRVDKGYLHSDYLIAMVGGFGFVPRLDCPLSCVLVGLGGGSFPSFVHSVFPQVNLDAVELDPSVVDIAQNWFDLTPDERLKVHIADGLDFIRKLVSAGENRDVVVLDVDSKDHSVGLNCPPLAFVEPEFLTTISRLLSDDGIFILNLASRDESIKEDIMQRVCSTFLTCASIALQEDINTVVFASNKSTDSPCFDPSTFTHQCCTIDEMIKSTWKDTNVEVEDMMSTLKFVDRSENVSGF</sequence>
<dbReference type="Pfam" id="PF13847">
    <property type="entry name" value="Methyltransf_31"/>
    <property type="match status" value="1"/>
</dbReference>
<dbReference type="PANTHER" id="PTHR12176">
    <property type="entry name" value="SAM-DEPENDENT METHYLTRANSFERASE SUPERFAMILY PROTEIN"/>
    <property type="match status" value="1"/>
</dbReference>
<dbReference type="GO" id="GO:0032259">
    <property type="term" value="P:methylation"/>
    <property type="evidence" value="ECO:0007669"/>
    <property type="project" value="UniProtKB-KW"/>
</dbReference>
<dbReference type="InterPro" id="IPR029063">
    <property type="entry name" value="SAM-dependent_MTases_sf"/>
</dbReference>
<gene>
    <name evidence="6" type="ORF">CUNI_LOCUS2288</name>
</gene>
<feature type="domain" description="Methyltransferase" evidence="5">
    <location>
        <begin position="53"/>
        <end position="161"/>
    </location>
</feature>
<dbReference type="EMBL" id="CAJHNH020000293">
    <property type="protein sequence ID" value="CAG5116730.1"/>
    <property type="molecule type" value="Genomic_DNA"/>
</dbReference>
<comment type="similarity">
    <text evidence="1">Belongs to the methyltransferase superfamily.</text>
</comment>
<keyword evidence="3" id="KW-0808">Transferase</keyword>
<dbReference type="GO" id="GO:0008168">
    <property type="term" value="F:methyltransferase activity"/>
    <property type="evidence" value="ECO:0007669"/>
    <property type="project" value="UniProtKB-KW"/>
</dbReference>
<keyword evidence="4" id="KW-0511">Multifunctional enzyme</keyword>
<dbReference type="Gene3D" id="3.40.50.150">
    <property type="entry name" value="Vaccinia Virus protein VP39"/>
    <property type="match status" value="2"/>
</dbReference>
<dbReference type="CDD" id="cd02440">
    <property type="entry name" value="AdoMet_MTases"/>
    <property type="match status" value="2"/>
</dbReference>
<dbReference type="SUPFAM" id="SSF53335">
    <property type="entry name" value="S-adenosyl-L-methionine-dependent methyltransferases"/>
    <property type="match status" value="2"/>
</dbReference>
<dbReference type="OrthoDB" id="411785at2759"/>
<accession>A0A8S3YP60</accession>
<evidence type="ECO:0000256" key="3">
    <source>
        <dbReference type="ARBA" id="ARBA00022679"/>
    </source>
</evidence>
<evidence type="ECO:0000256" key="1">
    <source>
        <dbReference type="ARBA" id="ARBA00008361"/>
    </source>
</evidence>
<protein>
    <recommendedName>
        <fullName evidence="5">Methyltransferase domain-containing protein</fullName>
    </recommendedName>
</protein>
<name>A0A8S3YP60_9EUPU</name>
<evidence type="ECO:0000313" key="6">
    <source>
        <dbReference type="EMBL" id="CAG5116730.1"/>
    </source>
</evidence>
<reference evidence="6" key="1">
    <citation type="submission" date="2021-04" db="EMBL/GenBank/DDBJ databases">
        <authorList>
            <consortium name="Molecular Ecology Group"/>
        </authorList>
    </citation>
    <scope>NUCLEOTIDE SEQUENCE</scope>
</reference>
<proteinExistence type="inferred from homology"/>
<dbReference type="InterPro" id="IPR051419">
    <property type="entry name" value="Lys/N-term_MeTrsfase_sf"/>
</dbReference>
<evidence type="ECO:0000313" key="7">
    <source>
        <dbReference type="Proteomes" id="UP000678393"/>
    </source>
</evidence>